<reference evidence="3" key="1">
    <citation type="submission" date="2020-10" db="EMBL/GenBank/DDBJ databases">
        <authorList>
            <person name="Gilroy R."/>
        </authorList>
    </citation>
    <scope>NUCLEOTIDE SEQUENCE</scope>
    <source>
        <strain evidence="3">CHK152-2871</strain>
    </source>
</reference>
<comment type="caution">
    <text evidence="3">The sequence shown here is derived from an EMBL/GenBank/DDBJ whole genome shotgun (WGS) entry which is preliminary data.</text>
</comment>
<keyword evidence="2" id="KW-1133">Transmembrane helix</keyword>
<organism evidence="3 4">
    <name type="scientific">Candidatus Galligastranaerophilus intestinavium</name>
    <dbReference type="NCBI Taxonomy" id="2840836"/>
    <lineage>
        <taxon>Bacteria</taxon>
        <taxon>Candidatus Galligastranaerophilus</taxon>
    </lineage>
</organism>
<evidence type="ECO:0000313" key="4">
    <source>
        <dbReference type="Proteomes" id="UP000886865"/>
    </source>
</evidence>
<evidence type="ECO:0000256" key="1">
    <source>
        <dbReference type="SAM" id="Coils"/>
    </source>
</evidence>
<reference evidence="3" key="2">
    <citation type="journal article" date="2021" name="PeerJ">
        <title>Extensive microbial diversity within the chicken gut microbiome revealed by metagenomics and culture.</title>
        <authorList>
            <person name="Gilroy R."/>
            <person name="Ravi A."/>
            <person name="Getino M."/>
            <person name="Pursley I."/>
            <person name="Horton D.L."/>
            <person name="Alikhan N.F."/>
            <person name="Baker D."/>
            <person name="Gharbi K."/>
            <person name="Hall N."/>
            <person name="Watson M."/>
            <person name="Adriaenssens E.M."/>
            <person name="Foster-Nyarko E."/>
            <person name="Jarju S."/>
            <person name="Secka A."/>
            <person name="Antonio M."/>
            <person name="Oren A."/>
            <person name="Chaudhuri R.R."/>
            <person name="La Ragione R."/>
            <person name="Hildebrand F."/>
            <person name="Pallen M.J."/>
        </authorList>
    </citation>
    <scope>NUCLEOTIDE SEQUENCE</scope>
    <source>
        <strain evidence="3">CHK152-2871</strain>
    </source>
</reference>
<sequence length="111" mass="12414">MKNIGLILAVIITVGFVYVFGANNSTISVNFINHNFNIGLFIYALCAFLLGLFSGALLMLRGFFESSDNYRKLKRQYEKTSIGADDSGLRVKTLENKIKTLEEALKKALEK</sequence>
<gene>
    <name evidence="3" type="ORF">IAA86_06880</name>
</gene>
<keyword evidence="1" id="KW-0175">Coiled coil</keyword>
<accession>A0A9D1FJ04</accession>
<name>A0A9D1FJ04_9BACT</name>
<evidence type="ECO:0000313" key="3">
    <source>
        <dbReference type="EMBL" id="HIS74726.1"/>
    </source>
</evidence>
<dbReference type="AlphaFoldDB" id="A0A9D1FJ04"/>
<feature type="transmembrane region" description="Helical" evidence="2">
    <location>
        <begin position="40"/>
        <end position="64"/>
    </location>
</feature>
<proteinExistence type="predicted"/>
<keyword evidence="2" id="KW-0472">Membrane</keyword>
<dbReference type="Proteomes" id="UP000886865">
    <property type="component" value="Unassembled WGS sequence"/>
</dbReference>
<dbReference type="EMBL" id="DVJQ01000058">
    <property type="protein sequence ID" value="HIS74726.1"/>
    <property type="molecule type" value="Genomic_DNA"/>
</dbReference>
<feature type="coiled-coil region" evidence="1">
    <location>
        <begin position="84"/>
        <end position="111"/>
    </location>
</feature>
<protein>
    <submittedName>
        <fullName evidence="3">DUF1049 domain-containing protein</fullName>
    </submittedName>
</protein>
<evidence type="ECO:0000256" key="2">
    <source>
        <dbReference type="SAM" id="Phobius"/>
    </source>
</evidence>
<keyword evidence="2" id="KW-0812">Transmembrane</keyword>